<evidence type="ECO:0000256" key="2">
    <source>
        <dbReference type="ARBA" id="ARBA00022643"/>
    </source>
</evidence>
<dbReference type="PANTHER" id="PTHR42847">
    <property type="entry name" value="ALKANESULFONATE MONOOXYGENASE"/>
    <property type="match status" value="1"/>
</dbReference>
<evidence type="ECO:0000256" key="3">
    <source>
        <dbReference type="ARBA" id="ARBA00023002"/>
    </source>
</evidence>
<name>A0A382XU47_9ZZZZ</name>
<dbReference type="GO" id="GO:0008726">
    <property type="term" value="F:alkanesulfonate monooxygenase activity"/>
    <property type="evidence" value="ECO:0007669"/>
    <property type="project" value="TreeGrafter"/>
</dbReference>
<gene>
    <name evidence="6" type="ORF">METZ01_LOCUS427029</name>
</gene>
<dbReference type="Gene3D" id="3.20.20.30">
    <property type="entry name" value="Luciferase-like domain"/>
    <property type="match status" value="1"/>
</dbReference>
<dbReference type="SUPFAM" id="SSF51679">
    <property type="entry name" value="Bacterial luciferase-like"/>
    <property type="match status" value="1"/>
</dbReference>
<dbReference type="InterPro" id="IPR036661">
    <property type="entry name" value="Luciferase-like_sf"/>
</dbReference>
<keyword evidence="1" id="KW-0285">Flavoprotein</keyword>
<dbReference type="InterPro" id="IPR011251">
    <property type="entry name" value="Luciferase-like_dom"/>
</dbReference>
<evidence type="ECO:0000256" key="1">
    <source>
        <dbReference type="ARBA" id="ARBA00022630"/>
    </source>
</evidence>
<protein>
    <recommendedName>
        <fullName evidence="5">Luciferase-like domain-containing protein</fullName>
    </recommendedName>
</protein>
<proteinExistence type="predicted"/>
<keyword evidence="4" id="KW-0503">Monooxygenase</keyword>
<feature type="non-terminal residue" evidence="6">
    <location>
        <position position="237"/>
    </location>
</feature>
<dbReference type="Pfam" id="PF00296">
    <property type="entry name" value="Bac_luciferase"/>
    <property type="match status" value="1"/>
</dbReference>
<dbReference type="AlphaFoldDB" id="A0A382XU47"/>
<feature type="domain" description="Luciferase-like" evidence="5">
    <location>
        <begin position="24"/>
        <end position="230"/>
    </location>
</feature>
<evidence type="ECO:0000313" key="6">
    <source>
        <dbReference type="EMBL" id="SVD74175.1"/>
    </source>
</evidence>
<keyword evidence="3" id="KW-0560">Oxidoreductase</keyword>
<dbReference type="GO" id="GO:0046306">
    <property type="term" value="P:alkanesulfonate catabolic process"/>
    <property type="evidence" value="ECO:0007669"/>
    <property type="project" value="TreeGrafter"/>
</dbReference>
<reference evidence="6" key="1">
    <citation type="submission" date="2018-05" db="EMBL/GenBank/DDBJ databases">
        <authorList>
            <person name="Lanie J.A."/>
            <person name="Ng W.-L."/>
            <person name="Kazmierczak K.M."/>
            <person name="Andrzejewski T.M."/>
            <person name="Davidsen T.M."/>
            <person name="Wayne K.J."/>
            <person name="Tettelin H."/>
            <person name="Glass J.I."/>
            <person name="Rusch D."/>
            <person name="Podicherti R."/>
            <person name="Tsui H.-C.T."/>
            <person name="Winkler M.E."/>
        </authorList>
    </citation>
    <scope>NUCLEOTIDE SEQUENCE</scope>
</reference>
<dbReference type="EMBL" id="UINC01170232">
    <property type="protein sequence ID" value="SVD74175.1"/>
    <property type="molecule type" value="Genomic_DNA"/>
</dbReference>
<evidence type="ECO:0000256" key="4">
    <source>
        <dbReference type="ARBA" id="ARBA00023033"/>
    </source>
</evidence>
<dbReference type="InterPro" id="IPR050172">
    <property type="entry name" value="SsuD_RutA_monooxygenase"/>
</dbReference>
<keyword evidence="2" id="KW-0288">FMN</keyword>
<sequence>MTLPFENVVKFGVQTIYRRTEPAVGPWTPDIEDARRLIRLVDDLGYDSMWVGDHVAFAIPILDSITQLSWACAQSERLTFGTGIYLLPLRHPTPVAKAISTLDHLCGGKLIFGVGVGGEFPNEFEACGIPVNERGARLNEGIAVLRKLWHGGKVSNDGKFYPFPDVELLPTPLQKGGPPIWCGGRSDGALARAGALCDGYISYVVTPEMFRDSMEKITAAAEAEGRDMEAYGTGHLL</sequence>
<organism evidence="6">
    <name type="scientific">marine metagenome</name>
    <dbReference type="NCBI Taxonomy" id="408172"/>
    <lineage>
        <taxon>unclassified sequences</taxon>
        <taxon>metagenomes</taxon>
        <taxon>ecological metagenomes</taxon>
    </lineage>
</organism>
<dbReference type="PANTHER" id="PTHR42847:SF4">
    <property type="entry name" value="ALKANESULFONATE MONOOXYGENASE-RELATED"/>
    <property type="match status" value="1"/>
</dbReference>
<evidence type="ECO:0000259" key="5">
    <source>
        <dbReference type="Pfam" id="PF00296"/>
    </source>
</evidence>
<accession>A0A382XU47</accession>